<evidence type="ECO:0000313" key="3">
    <source>
        <dbReference type="Proteomes" id="UP000191004"/>
    </source>
</evidence>
<evidence type="ECO:0000313" key="2">
    <source>
        <dbReference type="EMBL" id="OPB40266.1"/>
    </source>
</evidence>
<dbReference type="EMBL" id="LVVK01000017">
    <property type="protein sequence ID" value="OPB40266.1"/>
    <property type="molecule type" value="Genomic_DNA"/>
</dbReference>
<evidence type="ECO:0000256" key="1">
    <source>
        <dbReference type="SAM" id="MobiDB-lite"/>
    </source>
</evidence>
<protein>
    <submittedName>
        <fullName evidence="2">Uncharacterized protein</fullName>
    </submittedName>
</protein>
<dbReference type="AlphaFoldDB" id="A0A1T3CGN1"/>
<organism evidence="2 3">
    <name type="scientific">Trichoderma guizhouense</name>
    <dbReference type="NCBI Taxonomy" id="1491466"/>
    <lineage>
        <taxon>Eukaryota</taxon>
        <taxon>Fungi</taxon>
        <taxon>Dikarya</taxon>
        <taxon>Ascomycota</taxon>
        <taxon>Pezizomycotina</taxon>
        <taxon>Sordariomycetes</taxon>
        <taxon>Hypocreomycetidae</taxon>
        <taxon>Hypocreales</taxon>
        <taxon>Hypocreaceae</taxon>
        <taxon>Trichoderma</taxon>
    </lineage>
</organism>
<gene>
    <name evidence="2" type="ORF">A0O28_0003450</name>
</gene>
<feature type="region of interest" description="Disordered" evidence="1">
    <location>
        <begin position="74"/>
        <end position="95"/>
    </location>
</feature>
<keyword evidence="3" id="KW-1185">Reference proteome</keyword>
<dbReference type="Proteomes" id="UP000191004">
    <property type="component" value="Unassembled WGS sequence"/>
</dbReference>
<name>A0A1T3CGN1_9HYPO</name>
<sequence length="95" mass="9630">MGGRGSASALSLSAITAPTQATAGSSSAECPGEARGIIHRWVEVKRAVRGTVPWSSPAAGDVSGLYSYLRAPIAPSNGRCDGPLRHTERPGPSSG</sequence>
<accession>A0A1T3CGN1</accession>
<comment type="caution">
    <text evidence="2">The sequence shown here is derived from an EMBL/GenBank/DDBJ whole genome shotgun (WGS) entry which is preliminary data.</text>
</comment>
<reference evidence="2 3" key="1">
    <citation type="submission" date="2016-04" db="EMBL/GenBank/DDBJ databases">
        <title>Multiple horizontal gene transfer events from other fungi enriched the ability of the initially mycotrophic fungus Trichoderma (Ascomycota) to feed on dead plant biomass.</title>
        <authorList>
            <person name="Atanasova L."/>
            <person name="Chenthamara K."/>
            <person name="Zhang J."/>
            <person name="Grujic M."/>
            <person name="Henrissat B."/>
            <person name="Kuo A."/>
            <person name="Aertz A."/>
            <person name="Salamov A."/>
            <person name="Lipzen A."/>
            <person name="Labutti K."/>
            <person name="Barry K."/>
            <person name="Miao Y."/>
            <person name="Rahimi M.J."/>
            <person name="Shen Q."/>
            <person name="Grigoriev I.V."/>
            <person name="Kubicek C.P."/>
            <person name="Druzhinina I.S."/>
        </authorList>
    </citation>
    <scope>NUCLEOTIDE SEQUENCE [LARGE SCALE GENOMIC DNA]</scope>
    <source>
        <strain evidence="2 3">NJAU 4742</strain>
    </source>
</reference>
<proteinExistence type="predicted"/>